<proteinExistence type="predicted"/>
<sequence length="142" mass="15594">MSPAFDAVYKLIVVLHDFSEELLLDCVVGLRRKPFKLRYGRPYGFYDVGDGVPQGGDLGMSPAFDAVYKLIVVLHDFSEELLLDCVVGLRRKPFKLRYGRPYGFYDVGDGVPQGGDQGIEVGSHGGKKGTAAGESIQPRPKE</sequence>
<name>A0A0B4GTS9_METGA</name>
<protein>
    <submittedName>
        <fullName evidence="2">Uncharacterized protein</fullName>
    </submittedName>
</protein>
<evidence type="ECO:0000313" key="2">
    <source>
        <dbReference type="EMBL" id="KID80936.1"/>
    </source>
</evidence>
<accession>A0A0B4GTS9</accession>
<organism evidence="2 3">
    <name type="scientific">Metarhizium guizhouense (strain ARSEF 977)</name>
    <dbReference type="NCBI Taxonomy" id="1276136"/>
    <lineage>
        <taxon>Eukaryota</taxon>
        <taxon>Fungi</taxon>
        <taxon>Dikarya</taxon>
        <taxon>Ascomycota</taxon>
        <taxon>Pezizomycotina</taxon>
        <taxon>Sordariomycetes</taxon>
        <taxon>Hypocreomycetidae</taxon>
        <taxon>Hypocreales</taxon>
        <taxon>Clavicipitaceae</taxon>
        <taxon>Metarhizium</taxon>
    </lineage>
</organism>
<feature type="region of interest" description="Disordered" evidence="1">
    <location>
        <begin position="115"/>
        <end position="142"/>
    </location>
</feature>
<dbReference type="AlphaFoldDB" id="A0A0B4GTS9"/>
<keyword evidence="3" id="KW-1185">Reference proteome</keyword>
<dbReference type="EMBL" id="AZNH01000263">
    <property type="protein sequence ID" value="KID80936.1"/>
    <property type="molecule type" value="Genomic_DNA"/>
</dbReference>
<dbReference type="HOGENOM" id="CLU_1816251_0_0_1"/>
<gene>
    <name evidence="2" type="ORF">MGU_11657</name>
</gene>
<comment type="caution">
    <text evidence="2">The sequence shown here is derived from an EMBL/GenBank/DDBJ whole genome shotgun (WGS) entry which is preliminary data.</text>
</comment>
<reference evidence="2 3" key="1">
    <citation type="journal article" date="2014" name="Proc. Natl. Acad. Sci. U.S.A.">
        <title>Trajectory and genomic determinants of fungal-pathogen speciation and host adaptation.</title>
        <authorList>
            <person name="Hu X."/>
            <person name="Xiao G."/>
            <person name="Zheng P."/>
            <person name="Shang Y."/>
            <person name="Su Y."/>
            <person name="Zhang X."/>
            <person name="Liu X."/>
            <person name="Zhan S."/>
            <person name="St Leger R.J."/>
            <person name="Wang C."/>
        </authorList>
    </citation>
    <scope>NUCLEOTIDE SEQUENCE [LARGE SCALE GENOMIC DNA]</scope>
    <source>
        <strain evidence="2 3">ARSEF 977</strain>
    </source>
</reference>
<evidence type="ECO:0000313" key="3">
    <source>
        <dbReference type="Proteomes" id="UP000031192"/>
    </source>
</evidence>
<dbReference type="Proteomes" id="UP000031192">
    <property type="component" value="Unassembled WGS sequence"/>
</dbReference>
<evidence type="ECO:0000256" key="1">
    <source>
        <dbReference type="SAM" id="MobiDB-lite"/>
    </source>
</evidence>